<feature type="transmembrane region" description="Helical" evidence="1">
    <location>
        <begin position="99"/>
        <end position="121"/>
    </location>
</feature>
<feature type="transmembrane region" description="Helical" evidence="1">
    <location>
        <begin position="193"/>
        <end position="216"/>
    </location>
</feature>
<evidence type="ECO:0008006" key="4">
    <source>
        <dbReference type="Google" id="ProtNLM"/>
    </source>
</evidence>
<name>A0ABT5DE36_9BACT</name>
<keyword evidence="1" id="KW-0812">Transmembrane</keyword>
<keyword evidence="3" id="KW-1185">Reference proteome</keyword>
<dbReference type="Proteomes" id="UP001221838">
    <property type="component" value="Unassembled WGS sequence"/>
</dbReference>
<dbReference type="RefSeq" id="WP_272141886.1">
    <property type="nucleotide sequence ID" value="NZ_JAQNDM010000002.1"/>
</dbReference>
<evidence type="ECO:0000256" key="1">
    <source>
        <dbReference type="SAM" id="Phobius"/>
    </source>
</evidence>
<evidence type="ECO:0000313" key="3">
    <source>
        <dbReference type="Proteomes" id="UP001221838"/>
    </source>
</evidence>
<organism evidence="2 3">
    <name type="scientific">Stigmatella ashevillensis</name>
    <dbReference type="NCBI Taxonomy" id="2995309"/>
    <lineage>
        <taxon>Bacteria</taxon>
        <taxon>Pseudomonadati</taxon>
        <taxon>Myxococcota</taxon>
        <taxon>Myxococcia</taxon>
        <taxon>Myxococcales</taxon>
        <taxon>Cystobacterineae</taxon>
        <taxon>Archangiaceae</taxon>
        <taxon>Stigmatella</taxon>
    </lineage>
</organism>
<feature type="transmembrane region" description="Helical" evidence="1">
    <location>
        <begin position="236"/>
        <end position="254"/>
    </location>
</feature>
<proteinExistence type="predicted"/>
<feature type="transmembrane region" description="Helical" evidence="1">
    <location>
        <begin position="141"/>
        <end position="160"/>
    </location>
</feature>
<keyword evidence="1" id="KW-1133">Transmembrane helix</keyword>
<gene>
    <name evidence="2" type="ORF">POL68_25645</name>
</gene>
<reference evidence="2 3" key="1">
    <citation type="submission" date="2022-11" db="EMBL/GenBank/DDBJ databases">
        <title>Minimal conservation of predation-associated metabolite biosynthetic gene clusters underscores biosynthetic potential of Myxococcota including descriptions for ten novel species: Archangium lansinium sp. nov., Myxococcus landrumus sp. nov., Nannocystis bai.</title>
        <authorList>
            <person name="Ahearne A."/>
            <person name="Stevens C."/>
            <person name="Dowd S."/>
        </authorList>
    </citation>
    <scope>NUCLEOTIDE SEQUENCE [LARGE SCALE GENOMIC DNA]</scope>
    <source>
        <strain evidence="2 3">NCWAL01</strain>
    </source>
</reference>
<comment type="caution">
    <text evidence="2">The sequence shown here is derived from an EMBL/GenBank/DDBJ whole genome shotgun (WGS) entry which is preliminary data.</text>
</comment>
<dbReference type="EMBL" id="JAQNDM010000002">
    <property type="protein sequence ID" value="MDC0711878.1"/>
    <property type="molecule type" value="Genomic_DNA"/>
</dbReference>
<feature type="transmembrane region" description="Helical" evidence="1">
    <location>
        <begin position="74"/>
        <end position="94"/>
    </location>
</feature>
<protein>
    <recommendedName>
        <fullName evidence="4">B box-type domain-containing protein</fullName>
    </recommendedName>
</protein>
<evidence type="ECO:0000313" key="2">
    <source>
        <dbReference type="EMBL" id="MDC0711878.1"/>
    </source>
</evidence>
<keyword evidence="1" id="KW-0472">Membrane</keyword>
<accession>A0ABT5DE36</accession>
<sequence length="267" mass="28084">MSVADVPSGPLAPRCATHLDEGATGTCSRCGTFFCGLCARTVLGRTYCGACAARPEVNYLERFRLGLWGRRDSWAWSAGFISALLVPLAAFLLVEGEPVLGVACALSAGVGGAFFLGLPWARYALLAAPVVLALGSGARGWLHAAVGFGCLFISAFSIVASTRNQLFFRRPVSEQQLLRLWHVRENNPLARSALSVALGGVFLPVLAPLAIVLGGWALSRVNPTSLPPVGRKGQAVAAIVVGGASLALWGLFLWPRLGGLLDRFLEG</sequence>